<feature type="compositionally biased region" description="Basic and acidic residues" evidence="1">
    <location>
        <begin position="172"/>
        <end position="185"/>
    </location>
</feature>
<dbReference type="AlphaFoldDB" id="A0AAV7Q7I2"/>
<comment type="caution">
    <text evidence="2">The sequence shown here is derived from an EMBL/GenBank/DDBJ whole genome shotgun (WGS) entry which is preliminary data.</text>
</comment>
<feature type="compositionally biased region" description="Basic and acidic residues" evidence="1">
    <location>
        <begin position="100"/>
        <end position="123"/>
    </location>
</feature>
<evidence type="ECO:0000313" key="3">
    <source>
        <dbReference type="Proteomes" id="UP001066276"/>
    </source>
</evidence>
<dbReference type="EMBL" id="JANPWB010000010">
    <property type="protein sequence ID" value="KAJ1135502.1"/>
    <property type="molecule type" value="Genomic_DNA"/>
</dbReference>
<organism evidence="2 3">
    <name type="scientific">Pleurodeles waltl</name>
    <name type="common">Iberian ribbed newt</name>
    <dbReference type="NCBI Taxonomy" id="8319"/>
    <lineage>
        <taxon>Eukaryota</taxon>
        <taxon>Metazoa</taxon>
        <taxon>Chordata</taxon>
        <taxon>Craniata</taxon>
        <taxon>Vertebrata</taxon>
        <taxon>Euteleostomi</taxon>
        <taxon>Amphibia</taxon>
        <taxon>Batrachia</taxon>
        <taxon>Caudata</taxon>
        <taxon>Salamandroidea</taxon>
        <taxon>Salamandridae</taxon>
        <taxon>Pleurodelinae</taxon>
        <taxon>Pleurodeles</taxon>
    </lineage>
</organism>
<reference evidence="2" key="1">
    <citation type="journal article" date="2022" name="bioRxiv">
        <title>Sequencing and chromosome-scale assembly of the giantPleurodeles waltlgenome.</title>
        <authorList>
            <person name="Brown T."/>
            <person name="Elewa A."/>
            <person name="Iarovenko S."/>
            <person name="Subramanian E."/>
            <person name="Araus A.J."/>
            <person name="Petzold A."/>
            <person name="Susuki M."/>
            <person name="Suzuki K.-i.T."/>
            <person name="Hayashi T."/>
            <person name="Toyoda A."/>
            <person name="Oliveira C."/>
            <person name="Osipova E."/>
            <person name="Leigh N.D."/>
            <person name="Simon A."/>
            <person name="Yun M.H."/>
        </authorList>
    </citation>
    <scope>NUCLEOTIDE SEQUENCE</scope>
    <source>
        <strain evidence="2">20211129_DDA</strain>
        <tissue evidence="2">Liver</tissue>
    </source>
</reference>
<keyword evidence="3" id="KW-1185">Reference proteome</keyword>
<gene>
    <name evidence="2" type="ORF">NDU88_001941</name>
</gene>
<feature type="region of interest" description="Disordered" evidence="1">
    <location>
        <begin position="49"/>
        <end position="209"/>
    </location>
</feature>
<sequence>MRVRWRPQATIQARSLNPAIITTGGLKNCKVLVPLTWLPVCTSVPRWKERTRKSQFSGPTLLKPSLRGSPARNPRPPCSPKPGWKTLKKKPDTALTPRQPRWDKTCKVTKDLRLQDVQGRDQRLQSGSEEEGTVASGGEQEGMSGRRPKTGEANGEKDTTAQPEVDGNQVEEETHHWRYLQDRTRQKLLTPGAKIGGCHPRKPQSPPQL</sequence>
<evidence type="ECO:0000256" key="1">
    <source>
        <dbReference type="SAM" id="MobiDB-lite"/>
    </source>
</evidence>
<dbReference type="Proteomes" id="UP001066276">
    <property type="component" value="Chromosome 6"/>
</dbReference>
<accession>A0AAV7Q7I2</accession>
<protein>
    <submittedName>
        <fullName evidence="2">Uncharacterized protein</fullName>
    </submittedName>
</protein>
<name>A0AAV7Q7I2_PLEWA</name>
<proteinExistence type="predicted"/>
<evidence type="ECO:0000313" key="2">
    <source>
        <dbReference type="EMBL" id="KAJ1135502.1"/>
    </source>
</evidence>